<proteinExistence type="predicted"/>
<organism evidence="3">
    <name type="scientific">Oryza sativa subsp. japonica</name>
    <name type="common">Rice</name>
    <dbReference type="NCBI Taxonomy" id="39947"/>
    <lineage>
        <taxon>Eukaryota</taxon>
        <taxon>Viridiplantae</taxon>
        <taxon>Streptophyta</taxon>
        <taxon>Embryophyta</taxon>
        <taxon>Tracheophyta</taxon>
        <taxon>Spermatophyta</taxon>
        <taxon>Magnoliopsida</taxon>
        <taxon>Liliopsida</taxon>
        <taxon>Poales</taxon>
        <taxon>Poaceae</taxon>
        <taxon>BOP clade</taxon>
        <taxon>Oryzoideae</taxon>
        <taxon>Oryzeae</taxon>
        <taxon>Oryzinae</taxon>
        <taxon>Oryza</taxon>
        <taxon>Oryza sativa</taxon>
    </lineage>
</organism>
<feature type="region of interest" description="Disordered" evidence="1">
    <location>
        <begin position="134"/>
        <end position="215"/>
    </location>
</feature>
<gene>
    <name evidence="3" type="primary">P0034C09.47</name>
</gene>
<accession>Q5N7Q1</accession>
<keyword evidence="2" id="KW-0812">Transmembrane</keyword>
<dbReference type="Proteomes" id="UP000817658">
    <property type="component" value="Chromosome 1"/>
</dbReference>
<feature type="transmembrane region" description="Helical" evidence="2">
    <location>
        <begin position="21"/>
        <end position="47"/>
    </location>
</feature>
<evidence type="ECO:0000256" key="1">
    <source>
        <dbReference type="SAM" id="MobiDB-lite"/>
    </source>
</evidence>
<feature type="compositionally biased region" description="Low complexity" evidence="1">
    <location>
        <begin position="147"/>
        <end position="158"/>
    </location>
</feature>
<protein>
    <submittedName>
        <fullName evidence="3">Uncharacterized protein P0034C09.47</fullName>
    </submittedName>
</protein>
<name>Q5N7Q1_ORYSJ</name>
<evidence type="ECO:0000256" key="2">
    <source>
        <dbReference type="SAM" id="Phobius"/>
    </source>
</evidence>
<dbReference type="AlphaFoldDB" id="Q5N7Q1"/>
<keyword evidence="2" id="KW-0472">Membrane</keyword>
<dbReference type="EMBL" id="AP003450">
    <property type="protein sequence ID" value="BAD82505.1"/>
    <property type="molecule type" value="Genomic_DNA"/>
</dbReference>
<reference evidence="3" key="1">
    <citation type="journal article" date="2002" name="Nature">
        <title>The genome sequence and structure of rice chromosome 1.</title>
        <authorList>
            <person name="Sasaki T."/>
            <person name="Matsumoto T."/>
            <person name="Yamamoto K."/>
            <person name="Sakata K."/>
            <person name="Baba T."/>
            <person name="Katayose Y."/>
            <person name="Wu J."/>
            <person name="Niimura Y."/>
            <person name="Cheng Z."/>
            <person name="Nagamura Y."/>
            <person name="Antonio B.A."/>
            <person name="Kanamori H."/>
            <person name="Hosokawa S."/>
            <person name="Masukawa M."/>
            <person name="Arikawa K."/>
            <person name="Chiden Y."/>
            <person name="Hayashi M."/>
            <person name="Okamoto M."/>
            <person name="Ando T."/>
            <person name="Aoki H."/>
            <person name="Arita K."/>
            <person name="Hamada M."/>
            <person name="Harada C."/>
            <person name="Hijishita S."/>
            <person name="Honda M."/>
            <person name="Ichikawa Y."/>
            <person name="Idonuma A."/>
            <person name="Iijima M."/>
            <person name="Ikeda M."/>
            <person name="Ikeno M."/>
            <person name="Itoh S."/>
            <person name="Itoh T."/>
            <person name="Itoh Y."/>
            <person name="Itoh Y."/>
            <person name="Iwabuchi A."/>
            <person name="Kamiya K."/>
            <person name="Karasawa W."/>
            <person name="Katagiri S."/>
            <person name="Kikuta A."/>
            <person name="Kobayashi N."/>
            <person name="Kono I."/>
            <person name="Machita K."/>
            <person name="Maehara T."/>
            <person name="Mizuno H."/>
            <person name="Mizubayashi T."/>
            <person name="Mukai Y."/>
            <person name="Nagasaki H."/>
            <person name="Nakashima M."/>
            <person name="Nakama Y."/>
            <person name="Nakamichi Y."/>
            <person name="Nakamura M."/>
            <person name="Namiki N."/>
            <person name="Negishi M."/>
            <person name="Ohta I."/>
            <person name="Ono N."/>
            <person name="Saji S."/>
            <person name="Sakai K."/>
            <person name="Shibata M."/>
            <person name="Shimokawa T."/>
            <person name="Shomura A."/>
            <person name="Song J."/>
            <person name="Takazaki Y."/>
            <person name="Terasawa K."/>
            <person name="Tsuji K."/>
            <person name="Waki K."/>
            <person name="Yamagata H."/>
            <person name="Yamane H."/>
            <person name="Yoshiki S."/>
            <person name="Yoshihara R."/>
            <person name="Yukawa K."/>
            <person name="Zhong H."/>
            <person name="Iwama H."/>
            <person name="Endo T."/>
            <person name="Ito H."/>
            <person name="Hahn J.H."/>
            <person name="Kim H.I."/>
            <person name="Eun M.Y."/>
            <person name="Yano M."/>
            <person name="Jiang J."/>
            <person name="Gojobori T."/>
        </authorList>
    </citation>
    <scope>NUCLEOTIDE SEQUENCE [LARGE SCALE GENOMIC DNA]</scope>
</reference>
<keyword evidence="2" id="KW-1133">Transmembrane helix</keyword>
<evidence type="ECO:0000313" key="3">
    <source>
        <dbReference type="EMBL" id="BAD82505.1"/>
    </source>
</evidence>
<feature type="region of interest" description="Disordered" evidence="1">
    <location>
        <begin position="64"/>
        <end position="97"/>
    </location>
</feature>
<sequence>MESGGRACATQVATCKSPLQLLYWFVASPLARVAVAAAISLAPRLLLGFGIGIRILSQTATAATHGATSKGGGSRIRTPPPLPRTGESDPLTPKAASASAKATIAALSDGCSWIRASAPPAPETAFVAHWRRPPARSSPLSQPLERSAAAATPCSTAALRRRNAAQHRRPPPPCRTAIPFRCAAPPSPSAPGHSAERRRPQPPGRSNSFVGLPTVNPSLRRRAQLLL</sequence>
<feature type="compositionally biased region" description="Basic residues" evidence="1">
    <location>
        <begin position="159"/>
        <end position="170"/>
    </location>
</feature>